<dbReference type="PROSITE" id="PS50280">
    <property type="entry name" value="SET"/>
    <property type="match status" value="1"/>
</dbReference>
<dbReference type="Gene3D" id="1.10.220.160">
    <property type="match status" value="1"/>
</dbReference>
<dbReference type="GO" id="GO:0005737">
    <property type="term" value="C:cytoplasm"/>
    <property type="evidence" value="ECO:0007669"/>
    <property type="project" value="TreeGrafter"/>
</dbReference>
<evidence type="ECO:0000313" key="14">
    <source>
        <dbReference type="Proteomes" id="UP000325440"/>
    </source>
</evidence>
<evidence type="ECO:0000256" key="10">
    <source>
        <dbReference type="PROSITE-ProRule" id="PRU00134"/>
    </source>
</evidence>
<dbReference type="InterPro" id="IPR002893">
    <property type="entry name" value="Znf_MYND"/>
</dbReference>
<dbReference type="InterPro" id="IPR001214">
    <property type="entry name" value="SET_dom"/>
</dbReference>
<sequence>MYNNNIMLNHIPILKNDLFFIESFQQKEIINEVYMTFAKKSSAESKFVYTYDILKKHNKLPTKCLMINEKNNKKASKIRAQGNVQFQNKNYASALSEYNKSVMIAKNDSQDYALALANRSAALYYLEEYNACICDIHHALSAKYPNELTYKLYERELKCLEKMGKISEANLKFKDFLSHLAQSSLSKGNRKSLEVKIKKLLNQSNKKKNNDYLDKTNVIKLFGSSNKNIPSLSKFVKIKYSESMGRCLVVTSDIDSGDVLIIEKPYAAVLKSDSFEYNCRYCFKHCFSGIPCLKCTWAIYCNEDCRVKSYESGHKYECKILATFYSWPCMDHMEHLSLYIFLTAICEFGLDKYIATVRALNTDTTDPIMRGFNSSRKYLSNQFCSAYTLEGNETKRTVSDLFIRNCYAAVLVSLIKLTGLEIPDHQLGVVGESLVHIICAVSSNAHEMTQSSEHKIWCLSEKHKCLPIASALLPVLSLLNHHCDPNVVRHNYNGTIVLRAIQPITKGSQLFDNYGKAYATHSKSVRHEMLSSQYHFHCECKPCEEDWPMYNVLSKQPQSECIVITNINLDLFKTQSVQLYKIISEIKTKKSDGLCYIKFLFSHLAFLHNNIKKPYVEYCDCQETIKEIFFITTDKFIIEDSNCNSIELL</sequence>
<dbReference type="Gene3D" id="6.10.140.2220">
    <property type="match status" value="1"/>
</dbReference>
<dbReference type="InterPro" id="IPR011990">
    <property type="entry name" value="TPR-like_helical_dom_sf"/>
</dbReference>
<organism evidence="13 14">
    <name type="scientific">Cinara cedri</name>
    <dbReference type="NCBI Taxonomy" id="506608"/>
    <lineage>
        <taxon>Eukaryota</taxon>
        <taxon>Metazoa</taxon>
        <taxon>Ecdysozoa</taxon>
        <taxon>Arthropoda</taxon>
        <taxon>Hexapoda</taxon>
        <taxon>Insecta</taxon>
        <taxon>Pterygota</taxon>
        <taxon>Neoptera</taxon>
        <taxon>Paraneoptera</taxon>
        <taxon>Hemiptera</taxon>
        <taxon>Sternorrhyncha</taxon>
        <taxon>Aphidomorpha</taxon>
        <taxon>Aphidoidea</taxon>
        <taxon>Aphididae</taxon>
        <taxon>Lachninae</taxon>
        <taxon>Cinara</taxon>
    </lineage>
</organism>
<dbReference type="Gene3D" id="1.25.40.10">
    <property type="entry name" value="Tetratricopeptide repeat domain"/>
    <property type="match status" value="1"/>
</dbReference>
<evidence type="ECO:0000256" key="8">
    <source>
        <dbReference type="ARBA" id="ARBA00093635"/>
    </source>
</evidence>
<name>A0A5E4N098_9HEMI</name>
<dbReference type="Pfam" id="PF00856">
    <property type="entry name" value="SET"/>
    <property type="match status" value="1"/>
</dbReference>
<dbReference type="GO" id="GO:0005634">
    <property type="term" value="C:nucleus"/>
    <property type="evidence" value="ECO:0007669"/>
    <property type="project" value="TreeGrafter"/>
</dbReference>
<dbReference type="GO" id="GO:0008757">
    <property type="term" value="F:S-adenosylmethionine-dependent methyltransferase activity"/>
    <property type="evidence" value="ECO:0007669"/>
    <property type="project" value="UniProtKB-ARBA"/>
</dbReference>
<dbReference type="InterPro" id="IPR044421">
    <property type="entry name" value="SMYD4_SET"/>
</dbReference>
<dbReference type="GO" id="GO:0008270">
    <property type="term" value="F:zinc ion binding"/>
    <property type="evidence" value="ECO:0007669"/>
    <property type="project" value="UniProtKB-KW"/>
</dbReference>
<evidence type="ECO:0000256" key="3">
    <source>
        <dbReference type="ARBA" id="ARBA00022691"/>
    </source>
</evidence>
<dbReference type="GO" id="GO:0008276">
    <property type="term" value="F:protein methyltransferase activity"/>
    <property type="evidence" value="ECO:0007669"/>
    <property type="project" value="UniProtKB-ARBA"/>
</dbReference>
<keyword evidence="6" id="KW-0862">Zinc</keyword>
<evidence type="ECO:0000259" key="11">
    <source>
        <dbReference type="PROSITE" id="PS50280"/>
    </source>
</evidence>
<dbReference type="CDD" id="cd10536">
    <property type="entry name" value="SET_SMYD4"/>
    <property type="match status" value="1"/>
</dbReference>
<evidence type="ECO:0000259" key="12">
    <source>
        <dbReference type="PROSITE" id="PS50865"/>
    </source>
</evidence>
<dbReference type="Proteomes" id="UP000325440">
    <property type="component" value="Unassembled WGS sequence"/>
</dbReference>
<dbReference type="EMBL" id="CABPRJ010001444">
    <property type="protein sequence ID" value="VVC37245.1"/>
    <property type="molecule type" value="Genomic_DNA"/>
</dbReference>
<evidence type="ECO:0000256" key="5">
    <source>
        <dbReference type="ARBA" id="ARBA00022771"/>
    </source>
</evidence>
<dbReference type="Gene3D" id="2.170.270.10">
    <property type="entry name" value="SET domain"/>
    <property type="match status" value="1"/>
</dbReference>
<comment type="function">
    <text evidence="7">Protein-lysine N-methyltransferase. Monomethylates PRMT5, modulating its transcriptional activity. May also act as a histone methyltransferase. Plays a critical role in cardiac development. Acts as a key epigenetic regulator of gene expression during cardiac development via its dual activities as a methyltransferase and negative regulator of HDAC1.</text>
</comment>
<dbReference type="GO" id="GO:0032259">
    <property type="term" value="P:methylation"/>
    <property type="evidence" value="ECO:0007669"/>
    <property type="project" value="UniProtKB-KW"/>
</dbReference>
<dbReference type="PROSITE" id="PS01360">
    <property type="entry name" value="ZF_MYND_1"/>
    <property type="match status" value="1"/>
</dbReference>
<evidence type="ECO:0000256" key="7">
    <source>
        <dbReference type="ARBA" id="ARBA00093423"/>
    </source>
</evidence>
<dbReference type="SUPFAM" id="SSF82199">
    <property type="entry name" value="SET domain"/>
    <property type="match status" value="1"/>
</dbReference>
<accession>A0A5E4N098</accession>
<dbReference type="InterPro" id="IPR046341">
    <property type="entry name" value="SET_dom_sf"/>
</dbReference>
<feature type="domain" description="SET" evidence="11">
    <location>
        <begin position="234"/>
        <end position="515"/>
    </location>
</feature>
<keyword evidence="1" id="KW-0489">Methyltransferase</keyword>
<dbReference type="PANTHER" id="PTHR46165">
    <property type="entry name" value="SET AND MYND DOMAIN-CONTAINING PROTEIN 4"/>
    <property type="match status" value="1"/>
</dbReference>
<dbReference type="AlphaFoldDB" id="A0A5E4N098"/>
<protein>
    <recommendedName>
        <fullName evidence="8">Protein-lysine N-methyltransferase SMYD4</fullName>
    </recommendedName>
    <alternativeName>
        <fullName evidence="9">SET and MYND domain-containing protein 4</fullName>
    </alternativeName>
</protein>
<dbReference type="OrthoDB" id="5945798at2759"/>
<dbReference type="GO" id="GO:0008170">
    <property type="term" value="F:N-methyltransferase activity"/>
    <property type="evidence" value="ECO:0007669"/>
    <property type="project" value="UniProtKB-ARBA"/>
</dbReference>
<evidence type="ECO:0000256" key="2">
    <source>
        <dbReference type="ARBA" id="ARBA00022679"/>
    </source>
</evidence>
<evidence type="ECO:0000256" key="1">
    <source>
        <dbReference type="ARBA" id="ARBA00022603"/>
    </source>
</evidence>
<evidence type="ECO:0000313" key="13">
    <source>
        <dbReference type="EMBL" id="VVC37245.1"/>
    </source>
</evidence>
<keyword evidence="2" id="KW-0808">Transferase</keyword>
<dbReference type="PANTHER" id="PTHR46165:SF6">
    <property type="entry name" value="SET AND MYND DOMAIN-CONTAINING PROTEIN 4-LIKE PROTEIN"/>
    <property type="match status" value="1"/>
</dbReference>
<keyword evidence="4" id="KW-0479">Metal-binding</keyword>
<keyword evidence="14" id="KW-1185">Reference proteome</keyword>
<evidence type="ECO:0000256" key="6">
    <source>
        <dbReference type="ARBA" id="ARBA00022833"/>
    </source>
</evidence>
<dbReference type="PROSITE" id="PS50865">
    <property type="entry name" value="ZF_MYND_2"/>
    <property type="match status" value="1"/>
</dbReference>
<keyword evidence="3" id="KW-0949">S-adenosyl-L-methionine</keyword>
<reference evidence="13 14" key="1">
    <citation type="submission" date="2019-08" db="EMBL/GenBank/DDBJ databases">
        <authorList>
            <person name="Alioto T."/>
            <person name="Alioto T."/>
            <person name="Gomez Garrido J."/>
        </authorList>
    </citation>
    <scope>NUCLEOTIDE SEQUENCE [LARGE SCALE GENOMIC DNA]</scope>
</reference>
<proteinExistence type="predicted"/>
<dbReference type="GO" id="GO:0042826">
    <property type="term" value="F:histone deacetylase binding"/>
    <property type="evidence" value="ECO:0007669"/>
    <property type="project" value="TreeGrafter"/>
</dbReference>
<keyword evidence="5 10" id="KW-0863">Zinc-finger</keyword>
<dbReference type="InterPro" id="IPR052097">
    <property type="entry name" value="SET-MYND_domain_protein"/>
</dbReference>
<feature type="domain" description="MYND-type" evidence="12">
    <location>
        <begin position="279"/>
        <end position="318"/>
    </location>
</feature>
<dbReference type="SUPFAM" id="SSF48452">
    <property type="entry name" value="TPR-like"/>
    <property type="match status" value="1"/>
</dbReference>
<evidence type="ECO:0000256" key="9">
    <source>
        <dbReference type="ARBA" id="ARBA00093680"/>
    </source>
</evidence>
<evidence type="ECO:0000256" key="4">
    <source>
        <dbReference type="ARBA" id="ARBA00022723"/>
    </source>
</evidence>
<gene>
    <name evidence="13" type="ORF">CINCED_3A009267</name>
</gene>